<name>A0A8S1MNB8_9CILI</name>
<dbReference type="EMBL" id="CAJJDN010000042">
    <property type="protein sequence ID" value="CAD8081968.1"/>
    <property type="molecule type" value="Genomic_DNA"/>
</dbReference>
<dbReference type="Proteomes" id="UP000692954">
    <property type="component" value="Unassembled WGS sequence"/>
</dbReference>
<organism evidence="1 2">
    <name type="scientific">Paramecium sonneborni</name>
    <dbReference type="NCBI Taxonomy" id="65129"/>
    <lineage>
        <taxon>Eukaryota</taxon>
        <taxon>Sar</taxon>
        <taxon>Alveolata</taxon>
        <taxon>Ciliophora</taxon>
        <taxon>Intramacronucleata</taxon>
        <taxon>Oligohymenophorea</taxon>
        <taxon>Peniculida</taxon>
        <taxon>Parameciidae</taxon>
        <taxon>Paramecium</taxon>
    </lineage>
</organism>
<accession>A0A8S1MNB8</accession>
<evidence type="ECO:0000313" key="2">
    <source>
        <dbReference type="Proteomes" id="UP000692954"/>
    </source>
</evidence>
<comment type="caution">
    <text evidence="1">The sequence shown here is derived from an EMBL/GenBank/DDBJ whole genome shotgun (WGS) entry which is preliminary data.</text>
</comment>
<keyword evidence="2" id="KW-1185">Reference proteome</keyword>
<evidence type="ECO:0000313" key="1">
    <source>
        <dbReference type="EMBL" id="CAD8081968.1"/>
    </source>
</evidence>
<sequence length="37" mass="4394">MKISNCQILGGEEGSRRRILKHYLLRLRGLRIQLIMK</sequence>
<gene>
    <name evidence="1" type="ORF">PSON_ATCC_30995.1.T0420322</name>
</gene>
<protein>
    <submittedName>
        <fullName evidence="1">Uncharacterized protein</fullName>
    </submittedName>
</protein>
<reference evidence="1" key="1">
    <citation type="submission" date="2021-01" db="EMBL/GenBank/DDBJ databases">
        <authorList>
            <consortium name="Genoscope - CEA"/>
            <person name="William W."/>
        </authorList>
    </citation>
    <scope>NUCLEOTIDE SEQUENCE</scope>
</reference>
<dbReference type="AlphaFoldDB" id="A0A8S1MNB8"/>
<proteinExistence type="predicted"/>